<sequence>MKTITKLLTILSFILIIPAVIILIKKLVNDEELDFDLPFDNKDVKPKRNESSMIKKDSLSKVKKEVKKAVNSVVDTINDLSERQKEVYDFIMKNGEVEMSKLSSKFNSVSPRTLRRDLT</sequence>
<proteinExistence type="predicted"/>
<reference evidence="2" key="1">
    <citation type="submission" date="2020-04" db="EMBL/GenBank/DDBJ databases">
        <authorList>
            <person name="Zhang T."/>
        </authorList>
    </citation>
    <scope>NUCLEOTIDE SEQUENCE</scope>
    <source>
        <strain evidence="2">HKST-UBA09</strain>
    </source>
</reference>
<accession>A0A955LB41</accession>
<organism evidence="2 3">
    <name type="scientific">Candidatus Dojkabacteria bacterium</name>
    <dbReference type="NCBI Taxonomy" id="2099670"/>
    <lineage>
        <taxon>Bacteria</taxon>
        <taxon>Candidatus Dojkabacteria</taxon>
    </lineage>
</organism>
<keyword evidence="1" id="KW-0812">Transmembrane</keyword>
<protein>
    <submittedName>
        <fullName evidence="2">Uncharacterized protein</fullName>
    </submittedName>
</protein>
<evidence type="ECO:0000313" key="3">
    <source>
        <dbReference type="Proteomes" id="UP000714915"/>
    </source>
</evidence>
<keyword evidence="1" id="KW-1133">Transmembrane helix</keyword>
<dbReference type="EMBL" id="JAGQLF010000025">
    <property type="protein sequence ID" value="MCA9386913.1"/>
    <property type="molecule type" value="Genomic_DNA"/>
</dbReference>
<dbReference type="AlphaFoldDB" id="A0A955LB41"/>
<feature type="non-terminal residue" evidence="2">
    <location>
        <position position="119"/>
    </location>
</feature>
<feature type="transmembrane region" description="Helical" evidence="1">
    <location>
        <begin position="7"/>
        <end position="24"/>
    </location>
</feature>
<comment type="caution">
    <text evidence="2">The sequence shown here is derived from an EMBL/GenBank/DDBJ whole genome shotgun (WGS) entry which is preliminary data.</text>
</comment>
<name>A0A955LB41_9BACT</name>
<dbReference type="Proteomes" id="UP000714915">
    <property type="component" value="Unassembled WGS sequence"/>
</dbReference>
<gene>
    <name evidence="2" type="ORF">KC669_02665</name>
</gene>
<keyword evidence="1" id="KW-0472">Membrane</keyword>
<evidence type="ECO:0000256" key="1">
    <source>
        <dbReference type="SAM" id="Phobius"/>
    </source>
</evidence>
<reference evidence="2" key="2">
    <citation type="journal article" date="2021" name="Microbiome">
        <title>Successional dynamics and alternative stable states in a saline activated sludge microbial community over 9 years.</title>
        <authorList>
            <person name="Wang Y."/>
            <person name="Ye J."/>
            <person name="Ju F."/>
            <person name="Liu L."/>
            <person name="Boyd J.A."/>
            <person name="Deng Y."/>
            <person name="Parks D.H."/>
            <person name="Jiang X."/>
            <person name="Yin X."/>
            <person name="Woodcroft B.J."/>
            <person name="Tyson G.W."/>
            <person name="Hugenholtz P."/>
            <person name="Polz M.F."/>
            <person name="Zhang T."/>
        </authorList>
    </citation>
    <scope>NUCLEOTIDE SEQUENCE</scope>
    <source>
        <strain evidence="2">HKST-UBA09</strain>
    </source>
</reference>
<evidence type="ECO:0000313" key="2">
    <source>
        <dbReference type="EMBL" id="MCA9386913.1"/>
    </source>
</evidence>